<name>A0A9P0YL84_CUSEU</name>
<dbReference type="InterPro" id="IPR011990">
    <property type="entry name" value="TPR-like_helical_dom_sf"/>
</dbReference>
<organism evidence="3 4">
    <name type="scientific">Cuscuta europaea</name>
    <name type="common">European dodder</name>
    <dbReference type="NCBI Taxonomy" id="41803"/>
    <lineage>
        <taxon>Eukaryota</taxon>
        <taxon>Viridiplantae</taxon>
        <taxon>Streptophyta</taxon>
        <taxon>Embryophyta</taxon>
        <taxon>Tracheophyta</taxon>
        <taxon>Spermatophyta</taxon>
        <taxon>Magnoliopsida</taxon>
        <taxon>eudicotyledons</taxon>
        <taxon>Gunneridae</taxon>
        <taxon>Pentapetalae</taxon>
        <taxon>asterids</taxon>
        <taxon>lamiids</taxon>
        <taxon>Solanales</taxon>
        <taxon>Convolvulaceae</taxon>
        <taxon>Cuscuteae</taxon>
        <taxon>Cuscuta</taxon>
        <taxon>Cuscuta subgen. Cuscuta</taxon>
    </lineage>
</organism>
<dbReference type="GO" id="GO:0003723">
    <property type="term" value="F:RNA binding"/>
    <property type="evidence" value="ECO:0007669"/>
    <property type="project" value="InterPro"/>
</dbReference>
<dbReference type="FunFam" id="1.25.40.10:FF:000090">
    <property type="entry name" value="Pentatricopeptide repeat-containing protein, chloroplastic"/>
    <property type="match status" value="1"/>
</dbReference>
<dbReference type="GO" id="GO:0009451">
    <property type="term" value="P:RNA modification"/>
    <property type="evidence" value="ECO:0007669"/>
    <property type="project" value="InterPro"/>
</dbReference>
<comment type="caution">
    <text evidence="3">The sequence shown here is derived from an EMBL/GenBank/DDBJ whole genome shotgun (WGS) entry which is preliminary data.</text>
</comment>
<sequence length="736" mass="82228">MGAPENLGKQLIKLNCLLSDFARSRQYYCALNLFHHIHSSHHLRPDHYTLSTALTACANSQDTILGSQIHAFGFRSGLRTFSHVSNALLSFYAKTQDLCCVKRLFYEIGYPDVYSWTTLLSACTKLGEVEYAFQVFDQMLHRDVAVWNAIITGCAESGYDEVAFNLFKKMHSLGVLHDNYTFASVLSLCSLELWRFGRQIHSMVVKTGFLVRTSVINALLTMYYNFKSVSDAFRVFEDAEDGVVDHITYNAMIAGLVSLERNEDALVMFKHMQDISLMPTGLTFVSLMGSCSDAKIAAQIHSLVVKHGLQDCTSVSNAAITMYSHCNDFKAILLVFDRIKERDVVSWNSIIAYYAQQDNMFGEAILAYLAMQREQVFPDQFTLGSLLSNSHSVIDVEMILSIAIKSGLILKIEVSNSLISSLSMFGEIERAYRFFRDNMLSKNLVTWNAIISGCQSNGLPVQGLNLFSELMGIGLTPNASTLSIVLSLCATIPSLPHGKQIHGYILKFGLFFEYSSLGNTLIALYSKCGVLHWSVRVFQIMTVRQRQQVLRDVVTWNSMISAYAQHGKGREAVRCFEMMTDSGGIEPDKATFTGVLSACSHAGLVKDGIQMFNSMVNTYDIKPGVEHFSCIVDILSRAGYLDEAEKMVKEKKVVEIEESTVWWGLFSSCAAHGNARLGRIVAGILLETEKDNPAVYVMLSNIYADAGKWEESASVRELMQRYRVVKQPGSSWIRSS</sequence>
<feature type="repeat" description="PPR" evidence="2">
    <location>
        <begin position="552"/>
        <end position="586"/>
    </location>
</feature>
<dbReference type="PANTHER" id="PTHR47926:SF347">
    <property type="entry name" value="PENTATRICOPEPTIDE REPEAT-CONTAINING PROTEIN"/>
    <property type="match status" value="1"/>
</dbReference>
<dbReference type="AlphaFoldDB" id="A0A9P0YL84"/>
<evidence type="ECO:0008006" key="5">
    <source>
        <dbReference type="Google" id="ProtNLM"/>
    </source>
</evidence>
<dbReference type="FunFam" id="1.25.40.10:FF:001174">
    <property type="entry name" value="Pentatricopeptide repeat-containing protein At3g49740"/>
    <property type="match status" value="1"/>
</dbReference>
<evidence type="ECO:0000313" key="4">
    <source>
        <dbReference type="Proteomes" id="UP001152484"/>
    </source>
</evidence>
<dbReference type="InterPro" id="IPR046960">
    <property type="entry name" value="PPR_At4g14850-like_plant"/>
</dbReference>
<evidence type="ECO:0000256" key="1">
    <source>
        <dbReference type="ARBA" id="ARBA00022737"/>
    </source>
</evidence>
<evidence type="ECO:0000256" key="2">
    <source>
        <dbReference type="PROSITE-ProRule" id="PRU00708"/>
    </source>
</evidence>
<evidence type="ECO:0000313" key="3">
    <source>
        <dbReference type="EMBL" id="CAH9066709.1"/>
    </source>
</evidence>
<dbReference type="OrthoDB" id="751155at2759"/>
<gene>
    <name evidence="3" type="ORF">CEURO_LOCUS2424</name>
</gene>
<dbReference type="EMBL" id="CAMAPE010000005">
    <property type="protein sequence ID" value="CAH9066709.1"/>
    <property type="molecule type" value="Genomic_DNA"/>
</dbReference>
<feature type="repeat" description="PPR" evidence="2">
    <location>
        <begin position="112"/>
        <end position="146"/>
    </location>
</feature>
<reference evidence="3" key="1">
    <citation type="submission" date="2022-07" db="EMBL/GenBank/DDBJ databases">
        <authorList>
            <person name="Macas J."/>
            <person name="Novak P."/>
            <person name="Neumann P."/>
        </authorList>
    </citation>
    <scope>NUCLEOTIDE SEQUENCE</scope>
</reference>
<accession>A0A9P0YL84</accession>
<dbReference type="Pfam" id="PF12854">
    <property type="entry name" value="PPR_1"/>
    <property type="match status" value="1"/>
</dbReference>
<feature type="repeat" description="PPR" evidence="2">
    <location>
        <begin position="245"/>
        <end position="279"/>
    </location>
</feature>
<dbReference type="Gene3D" id="1.25.40.10">
    <property type="entry name" value="Tetratricopeptide repeat domain"/>
    <property type="match status" value="5"/>
</dbReference>
<dbReference type="Proteomes" id="UP001152484">
    <property type="component" value="Unassembled WGS sequence"/>
</dbReference>
<dbReference type="Pfam" id="PF20431">
    <property type="entry name" value="E_motif"/>
    <property type="match status" value="1"/>
</dbReference>
<dbReference type="PANTHER" id="PTHR47926">
    <property type="entry name" value="PENTATRICOPEPTIDE REPEAT-CONTAINING PROTEIN"/>
    <property type="match status" value="1"/>
</dbReference>
<dbReference type="InterPro" id="IPR046848">
    <property type="entry name" value="E_motif"/>
</dbReference>
<dbReference type="InterPro" id="IPR002885">
    <property type="entry name" value="PPR_rpt"/>
</dbReference>
<feature type="repeat" description="PPR" evidence="2">
    <location>
        <begin position="443"/>
        <end position="477"/>
    </location>
</feature>
<dbReference type="PROSITE" id="PS51375">
    <property type="entry name" value="PPR"/>
    <property type="match status" value="5"/>
</dbReference>
<feature type="repeat" description="PPR" evidence="2">
    <location>
        <begin position="343"/>
        <end position="378"/>
    </location>
</feature>
<proteinExistence type="predicted"/>
<dbReference type="Pfam" id="PF13041">
    <property type="entry name" value="PPR_2"/>
    <property type="match status" value="2"/>
</dbReference>
<keyword evidence="4" id="KW-1185">Reference proteome</keyword>
<dbReference type="NCBIfam" id="TIGR00756">
    <property type="entry name" value="PPR"/>
    <property type="match status" value="4"/>
</dbReference>
<keyword evidence="1" id="KW-0677">Repeat</keyword>
<dbReference type="Pfam" id="PF01535">
    <property type="entry name" value="PPR"/>
    <property type="match status" value="4"/>
</dbReference>
<protein>
    <recommendedName>
        <fullName evidence="5">Pentatricopeptide repeat-containing protein</fullName>
    </recommendedName>
</protein>